<sequence>MKLFLLLLAVAYASAAPTHPVRWCVTSECELQKCERMVTEFRYNMGEPHWEWTCVLASSKDQCMKWVDLGYADVVMTKGEDIYTGIRTHHLKPILYELPELKTLGVSKHMKSWESISLAVVPKSSPISTWRDLEGKTTCHASVYEPTSFKLPVCHMIHHDIIPHKGNMMESFVHFFENSCVPGILKSYLNYNRTIPSTLCELCGSEDREYCHEYLDKYSGLEGASRCLTEGKGQVTFLPHHYIETFIEKFGRDYKLVCRDNTEELDSWKVKSCHMGYLPRPTLLCSHKASEEYINTLQTLLINAVKTFSSKVRTFDMFSSDEESYACKPHLKKDLIFQDNCRDLVRIDSEKQFANDFFQTYDTCHALKPKPTARFCVYNKESYHKCLDMQKYFMKTEKVNEISWGCVLATSQLECMKMVHNGTCDIVSTDAMQTFIGGKEFLLQPFMSQYFDVFETPTKLLSTNLTQSLPRLKAIDGKKVYDHNIYTYTVGVMLKDTVRRRFGHHETYVNLKDLNTCHAGVSHPSSFHYPIGWLLANGTIPRIGSIFESVDKYFKHSCLPGSKHWNMTKDLILGYEYNYGYNHTFFANFTDWYMWNIPSTWTWFTYQNVTPSFMRHFYPIEKEIEHYTEHTTLPYFKDMPVELITKLKSHVPVSFFKQFIHPLTQHLKYYNFHDKETPVFTPEYIKEMLTPELMKNMITPEFLKTIFTPEILMQLDIPKHLISMPTSTMYNEKPLPHTVVPYMLTHIFPTTILPKVMTQVLYQTILPYITFTPQVYEQVMPLLQSHMYFQFQTYLPELLPKILIDTMPILEEQLTVEPWKSPLINILPVMTQYLTMMETPIFKNFVNRYTNPIWKQPYYETFLQRMFEHRENLCESCSGYKDHRCTETVSEPFYHYKGSMHCLKDLRGDITFLESHLIEDLINDVEIHKRDLMLVCPSGKTIQYVNHESILKCNFGSVPMPVMMTSHLKDGIWRWKVTKALLEAQKIFSTSSQNEWGFHMFGEHSCFHHKCIQLSPISLVNQTYEITLGSMLMHSHGGAHSCHLPTYEITLGPMLMHSMEALILPCTFEYHPYINKYTAHGQTFTNVVFQRDYTCNAIVQDLTCYGESINRTVFINRVGKKIPYNMRMCSRPTTFVRKYVEFTCETGLGYIKSVMMPTACEYVPCDETIYVPTWSVDEYWKLPEHSYEPEQWERDMWSHHLWGNEQFWMRHELSHNWFEDIQVPESQITVTPFGTCTKLHKSYLDVFGVVPKHTSALTSILKQKTIIKKPFTDVCEYRWEGVYWHPEWMHMHMPMCEIHH</sequence>
<organism>
    <name type="scientific">Branchiostoma floridae</name>
    <name type="common">Florida lancelet</name>
    <name type="synonym">Amphioxus</name>
    <dbReference type="NCBI Taxonomy" id="7739"/>
    <lineage>
        <taxon>Eukaryota</taxon>
        <taxon>Metazoa</taxon>
        <taxon>Chordata</taxon>
        <taxon>Cephalochordata</taxon>
        <taxon>Leptocardii</taxon>
        <taxon>Amphioxiformes</taxon>
        <taxon>Branchiostomatidae</taxon>
        <taxon>Branchiostoma</taxon>
    </lineage>
</organism>
<dbReference type="SMART" id="SM00094">
    <property type="entry name" value="TR_FER"/>
    <property type="match status" value="1"/>
</dbReference>
<evidence type="ECO:0000259" key="2">
    <source>
        <dbReference type="PROSITE" id="PS51408"/>
    </source>
</evidence>
<name>C3ZRN1_BRAFL</name>
<evidence type="ECO:0000313" key="3">
    <source>
        <dbReference type="EMBL" id="EEN44831.1"/>
    </source>
</evidence>
<dbReference type="CDD" id="cd13529">
    <property type="entry name" value="PBP2_transferrin"/>
    <property type="match status" value="2"/>
</dbReference>
<dbReference type="Pfam" id="PF00405">
    <property type="entry name" value="Transferrin"/>
    <property type="match status" value="3"/>
</dbReference>
<dbReference type="SUPFAM" id="SSF53850">
    <property type="entry name" value="Periplasmic binding protein-like II"/>
    <property type="match status" value="2"/>
</dbReference>
<dbReference type="InParanoid" id="C3ZRN1"/>
<dbReference type="PROSITE" id="PS51408">
    <property type="entry name" value="TRANSFERRIN_LIKE_4"/>
    <property type="match status" value="2"/>
</dbReference>
<evidence type="ECO:0000256" key="1">
    <source>
        <dbReference type="SAM" id="SignalP"/>
    </source>
</evidence>
<dbReference type="PANTHER" id="PTHR11485:SF29">
    <property type="entry name" value="TRANSFERRIN 2"/>
    <property type="match status" value="1"/>
</dbReference>
<dbReference type="InterPro" id="IPR001156">
    <property type="entry name" value="Transferrin-like_dom"/>
</dbReference>
<protein>
    <recommendedName>
        <fullName evidence="2">Transferrin-like domain-containing protein</fullName>
    </recommendedName>
</protein>
<dbReference type="PRINTS" id="PR00422">
    <property type="entry name" value="TRANSFERRIN"/>
</dbReference>
<feature type="domain" description="Transferrin-like" evidence="2">
    <location>
        <begin position="21"/>
        <end position="366"/>
    </location>
</feature>
<dbReference type="eggNOG" id="ENOG502QSZB">
    <property type="taxonomic scope" value="Eukaryota"/>
</dbReference>
<proteinExistence type="predicted"/>
<feature type="signal peptide" evidence="1">
    <location>
        <begin position="1"/>
        <end position="15"/>
    </location>
</feature>
<dbReference type="PANTHER" id="PTHR11485">
    <property type="entry name" value="TRANSFERRIN"/>
    <property type="match status" value="1"/>
</dbReference>
<accession>C3ZRN1</accession>
<keyword evidence="1" id="KW-0732">Signal</keyword>
<feature type="chain" id="PRO_5013356739" description="Transferrin-like domain-containing protein" evidence="1">
    <location>
        <begin position="16"/>
        <end position="1300"/>
    </location>
</feature>
<dbReference type="EMBL" id="GG666666">
    <property type="protein sequence ID" value="EEN44831.1"/>
    <property type="molecule type" value="Genomic_DNA"/>
</dbReference>
<feature type="domain" description="Transferrin-like" evidence="2">
    <location>
        <begin position="373"/>
        <end position="1033"/>
    </location>
</feature>
<reference evidence="3" key="1">
    <citation type="journal article" date="2008" name="Nature">
        <title>The amphioxus genome and the evolution of the chordate karyotype.</title>
        <authorList>
            <consortium name="US DOE Joint Genome Institute (JGI-PGF)"/>
            <person name="Putnam N.H."/>
            <person name="Butts T."/>
            <person name="Ferrier D.E.K."/>
            <person name="Furlong R.F."/>
            <person name="Hellsten U."/>
            <person name="Kawashima T."/>
            <person name="Robinson-Rechavi M."/>
            <person name="Shoguchi E."/>
            <person name="Terry A."/>
            <person name="Yu J.-K."/>
            <person name="Benito-Gutierrez E.L."/>
            <person name="Dubchak I."/>
            <person name="Garcia-Fernandez J."/>
            <person name="Gibson-Brown J.J."/>
            <person name="Grigoriev I.V."/>
            <person name="Horton A.C."/>
            <person name="de Jong P.J."/>
            <person name="Jurka J."/>
            <person name="Kapitonov V.V."/>
            <person name="Kohara Y."/>
            <person name="Kuroki Y."/>
            <person name="Lindquist E."/>
            <person name="Lucas S."/>
            <person name="Osoegawa K."/>
            <person name="Pennacchio L.A."/>
            <person name="Salamov A.A."/>
            <person name="Satou Y."/>
            <person name="Sauka-Spengler T."/>
            <person name="Schmutz J."/>
            <person name="Shin-I T."/>
            <person name="Toyoda A."/>
            <person name="Bronner-Fraser M."/>
            <person name="Fujiyama A."/>
            <person name="Holland L.Z."/>
            <person name="Holland P.W.H."/>
            <person name="Satoh N."/>
            <person name="Rokhsar D.S."/>
        </authorList>
    </citation>
    <scope>NUCLEOTIDE SEQUENCE [LARGE SCALE GENOMIC DNA]</scope>
    <source>
        <strain evidence="3">S238N-H82</strain>
        <tissue evidence="3">Testes</tissue>
    </source>
</reference>
<dbReference type="Gene3D" id="3.40.190.10">
    <property type="entry name" value="Periplasmic binding protein-like II"/>
    <property type="match status" value="6"/>
</dbReference>
<gene>
    <name evidence="3" type="ORF">BRAFLDRAFT_125624</name>
</gene>